<evidence type="ECO:0000256" key="1">
    <source>
        <dbReference type="ARBA" id="ARBA00004474"/>
    </source>
</evidence>
<reference evidence="5" key="1">
    <citation type="journal article" date="2019" name="Mol. Phylogenet. Evol.">
        <title>Morphological evolution and classification of the red algal order Ceramiales inferred using plastid phylogenomics.</title>
        <authorList>
            <person name="Diaz-Tapia P."/>
            <person name="Pasella M.M."/>
            <person name="Verbruggen H."/>
            <person name="Maggs C.A."/>
        </authorList>
    </citation>
    <scope>NUCLEOTIDE SEQUENCE</scope>
    <source>
        <strain evidence="5">PD2995</strain>
    </source>
</reference>
<evidence type="ECO:0000256" key="2">
    <source>
        <dbReference type="ARBA" id="ARBA00009664"/>
    </source>
</evidence>
<proteinExistence type="inferred from homology"/>
<keyword evidence="4 5" id="KW-0934">Plastid</keyword>
<dbReference type="AlphaFoldDB" id="A0A4D6X1I2"/>
<geneLocation type="plastid" evidence="5"/>
<name>A0A4D6X1I2_9FLOR</name>
<evidence type="ECO:0000313" key="5">
    <source>
        <dbReference type="EMBL" id="QCI08698.1"/>
    </source>
</evidence>
<evidence type="ECO:0000256" key="4">
    <source>
        <dbReference type="ARBA" id="ARBA00022640"/>
    </source>
</evidence>
<dbReference type="GO" id="GO:0009536">
    <property type="term" value="C:plastid"/>
    <property type="evidence" value="ECO:0007669"/>
    <property type="project" value="UniProtKB-SubCell"/>
</dbReference>
<dbReference type="PANTHER" id="PTHR36895">
    <property type="match status" value="1"/>
</dbReference>
<dbReference type="PANTHER" id="PTHR36895:SF1">
    <property type="entry name" value="YCF23 PROTEIN"/>
    <property type="match status" value="1"/>
</dbReference>
<dbReference type="Pfam" id="PF04481">
    <property type="entry name" value="DUF561"/>
    <property type="match status" value="1"/>
</dbReference>
<protein>
    <recommendedName>
        <fullName evidence="3">Uncharacterized protein ycf23</fullName>
    </recommendedName>
</protein>
<reference evidence="5" key="2">
    <citation type="submission" date="2019-04" db="EMBL/GenBank/DDBJ databases">
        <authorList>
            <person name="Pasella M."/>
        </authorList>
    </citation>
    <scope>NUCLEOTIDE SEQUENCE</scope>
    <source>
        <strain evidence="5">PD2995</strain>
    </source>
</reference>
<organism evidence="5">
    <name type="scientific">Sphondylothamnion multifidum</name>
    <dbReference type="NCBI Taxonomy" id="193186"/>
    <lineage>
        <taxon>Eukaryota</taxon>
        <taxon>Rhodophyta</taxon>
        <taxon>Florideophyceae</taxon>
        <taxon>Rhodymeniophycidae</taxon>
        <taxon>Ceramiales</taxon>
        <taxon>Ceramiaceae</taxon>
        <taxon>Sphondylothamnion</taxon>
    </lineage>
</organism>
<comment type="similarity">
    <text evidence="2">Belongs to the ycf23 family.</text>
</comment>
<dbReference type="InterPro" id="IPR011060">
    <property type="entry name" value="RibuloseP-bd_barrel"/>
</dbReference>
<comment type="subcellular location">
    <subcellularLocation>
        <location evidence="1">Plastid</location>
    </subcellularLocation>
</comment>
<gene>
    <name evidence="5" type="primary">ycf23</name>
</gene>
<dbReference type="SUPFAM" id="SSF51366">
    <property type="entry name" value="Ribulose-phoshate binding barrel"/>
    <property type="match status" value="1"/>
</dbReference>
<sequence>MHLFNKKLSNSFSLNKVIKVIAGLNNNDIKSIIKLAKALELTDATYIDIIANTRLVSILNSITDIPICVSSIDPLELYNCILCGADIVEIGNFDIFYSRNIVLSDTDVLNLAIETRKMIPNNDICVTIPHYLDLYKQVKLAKNLEQVGINIIQTEGYSTKFYNKNIFFQNSDNVSLSTSIASASLSATYAISQSLNIPVITSSGINCLSSPMTLLYGASGIGLGTALNNQTNIFNICVYINEISHAISNQSNHLINNSSISSFYQKDFMNIDNSLFVV</sequence>
<evidence type="ECO:0000256" key="3">
    <source>
        <dbReference type="ARBA" id="ARBA00021523"/>
    </source>
</evidence>
<dbReference type="InterPro" id="IPR007570">
    <property type="entry name" value="Uncharacterised_Ycf23"/>
</dbReference>
<accession>A0A4D6X1I2</accession>
<dbReference type="EMBL" id="MK814736">
    <property type="protein sequence ID" value="QCI08698.1"/>
    <property type="molecule type" value="Genomic_DNA"/>
</dbReference>